<gene>
    <name evidence="1" type="ORF">NM208_g2510</name>
</gene>
<comment type="caution">
    <text evidence="1">The sequence shown here is derived from an EMBL/GenBank/DDBJ whole genome shotgun (WGS) entry which is preliminary data.</text>
</comment>
<keyword evidence="2" id="KW-1185">Reference proteome</keyword>
<proteinExistence type="predicted"/>
<reference evidence="1" key="1">
    <citation type="submission" date="2022-08" db="EMBL/GenBank/DDBJ databases">
        <title>Genome Sequence of Fusarium decemcellulare.</title>
        <authorList>
            <person name="Buettner E."/>
        </authorList>
    </citation>
    <scope>NUCLEOTIDE SEQUENCE</scope>
    <source>
        <strain evidence="1">Babe19</strain>
    </source>
</reference>
<dbReference type="Proteomes" id="UP001148629">
    <property type="component" value="Unassembled WGS sequence"/>
</dbReference>
<evidence type="ECO:0000313" key="2">
    <source>
        <dbReference type="Proteomes" id="UP001148629"/>
    </source>
</evidence>
<accession>A0ACC1SSE6</accession>
<organism evidence="1 2">
    <name type="scientific">Fusarium decemcellulare</name>
    <dbReference type="NCBI Taxonomy" id="57161"/>
    <lineage>
        <taxon>Eukaryota</taxon>
        <taxon>Fungi</taxon>
        <taxon>Dikarya</taxon>
        <taxon>Ascomycota</taxon>
        <taxon>Pezizomycotina</taxon>
        <taxon>Sordariomycetes</taxon>
        <taxon>Hypocreomycetidae</taxon>
        <taxon>Hypocreales</taxon>
        <taxon>Nectriaceae</taxon>
        <taxon>Fusarium</taxon>
        <taxon>Fusarium decemcellulare species complex</taxon>
    </lineage>
</organism>
<name>A0ACC1SSE6_9HYPO</name>
<protein>
    <submittedName>
        <fullName evidence="1">Uncharacterized protein</fullName>
    </submittedName>
</protein>
<evidence type="ECO:0000313" key="1">
    <source>
        <dbReference type="EMBL" id="KAJ3545433.1"/>
    </source>
</evidence>
<sequence>MVLPLTMGVTGSSPQTACGADTQQAAELQTGSARTTETRSEANHGMLSIFIYDTTSIQDRLIQGPVFVSSPRSTTATTTTIATISSLLLHHEKGPNGSPNDKKEQQAKIKGEWAVHNKL</sequence>
<dbReference type="EMBL" id="JANRMS010000151">
    <property type="protein sequence ID" value="KAJ3545433.1"/>
    <property type="molecule type" value="Genomic_DNA"/>
</dbReference>